<keyword evidence="1" id="KW-0812">Transmembrane</keyword>
<dbReference type="Pfam" id="PF06667">
    <property type="entry name" value="PspB"/>
    <property type="match status" value="1"/>
</dbReference>
<dbReference type="InterPro" id="IPR009554">
    <property type="entry name" value="Phageshock_PspB"/>
</dbReference>
<keyword evidence="1" id="KW-1133">Transmembrane helix</keyword>
<keyword evidence="3" id="KW-1185">Reference proteome</keyword>
<protein>
    <submittedName>
        <fullName evidence="2">Envelope stress response membrane protein PspB</fullName>
    </submittedName>
</protein>
<feature type="transmembrane region" description="Helical" evidence="1">
    <location>
        <begin position="6"/>
        <end position="25"/>
    </location>
</feature>
<dbReference type="RefSeq" id="WP_165490686.1">
    <property type="nucleotide sequence ID" value="NZ_JBHSUS010000001.1"/>
</dbReference>
<gene>
    <name evidence="2" type="primary">pspB</name>
    <name evidence="2" type="ORF">ACFP85_04560</name>
</gene>
<reference evidence="3" key="1">
    <citation type="journal article" date="2019" name="Int. J. Syst. Evol. Microbiol.">
        <title>The Global Catalogue of Microorganisms (GCM) 10K type strain sequencing project: providing services to taxonomists for standard genome sequencing and annotation.</title>
        <authorList>
            <consortium name="The Broad Institute Genomics Platform"/>
            <consortium name="The Broad Institute Genome Sequencing Center for Infectious Disease"/>
            <person name="Wu L."/>
            <person name="Ma J."/>
        </authorList>
    </citation>
    <scope>NUCLEOTIDE SEQUENCE [LARGE SCALE GENOMIC DNA]</scope>
    <source>
        <strain evidence="3">CGMCC 1.16031</strain>
    </source>
</reference>
<dbReference type="NCBIfam" id="NF006993">
    <property type="entry name" value="PRK09458.1"/>
    <property type="match status" value="1"/>
</dbReference>
<evidence type="ECO:0000313" key="3">
    <source>
        <dbReference type="Proteomes" id="UP001596364"/>
    </source>
</evidence>
<organism evidence="2 3">
    <name type="scientific">Pseudobowmanella zhangzhouensis</name>
    <dbReference type="NCBI Taxonomy" id="1537679"/>
    <lineage>
        <taxon>Bacteria</taxon>
        <taxon>Pseudomonadati</taxon>
        <taxon>Pseudomonadota</taxon>
        <taxon>Gammaproteobacteria</taxon>
        <taxon>Alteromonadales</taxon>
        <taxon>Alteromonadaceae</taxon>
    </lineage>
</organism>
<accession>A0ABW1XHK2</accession>
<keyword evidence="1" id="KW-0472">Membrane</keyword>
<dbReference type="NCBIfam" id="TIGR02976">
    <property type="entry name" value="phageshock_pspB"/>
    <property type="match status" value="1"/>
</dbReference>
<evidence type="ECO:0000256" key="1">
    <source>
        <dbReference type="SAM" id="Phobius"/>
    </source>
</evidence>
<dbReference type="EMBL" id="JBHSUS010000001">
    <property type="protein sequence ID" value="MFC6439418.1"/>
    <property type="molecule type" value="Genomic_DNA"/>
</dbReference>
<sequence length="77" mass="8937">MGIEEAISIPLILFMIFVAPIWVIMHYRARRQISQGLSEEEKTSLHNLADKAESMAERIRTLEQILDAESPDWRNKV</sequence>
<comment type="caution">
    <text evidence="2">The sequence shown here is derived from an EMBL/GenBank/DDBJ whole genome shotgun (WGS) entry which is preliminary data.</text>
</comment>
<proteinExistence type="predicted"/>
<name>A0ABW1XHK2_9ALTE</name>
<dbReference type="Proteomes" id="UP001596364">
    <property type="component" value="Unassembled WGS sequence"/>
</dbReference>
<evidence type="ECO:0000313" key="2">
    <source>
        <dbReference type="EMBL" id="MFC6439418.1"/>
    </source>
</evidence>